<dbReference type="EMBL" id="OP765584">
    <property type="protein sequence ID" value="UZT29137.1"/>
    <property type="molecule type" value="Genomic_DNA"/>
</dbReference>
<feature type="compositionally biased region" description="Low complexity" evidence="1">
    <location>
        <begin position="309"/>
        <end position="327"/>
    </location>
</feature>
<dbReference type="GO" id="GO:0072354">
    <property type="term" value="F:histone H3T3 kinase activity"/>
    <property type="evidence" value="ECO:0007669"/>
    <property type="project" value="TreeGrafter"/>
</dbReference>
<organism evidence="2">
    <name type="scientific">Nucleocytoviricota sp</name>
    <dbReference type="NCBI Taxonomy" id="2809609"/>
    <lineage>
        <taxon>Viruses</taxon>
        <taxon>Varidnaviria</taxon>
        <taxon>Bamfordvirae</taxon>
        <taxon>Nucleocytoviricota</taxon>
    </lineage>
</organism>
<dbReference type="PANTHER" id="PTHR24419:SF18">
    <property type="entry name" value="SERINE_THREONINE-PROTEIN KINASE HASPIN"/>
    <property type="match status" value="1"/>
</dbReference>
<evidence type="ECO:0000313" key="2">
    <source>
        <dbReference type="EMBL" id="UZT28811.1"/>
    </source>
</evidence>
<dbReference type="EMBL" id="OP765507">
    <property type="protein sequence ID" value="UZT28811.1"/>
    <property type="molecule type" value="Genomic_DNA"/>
</dbReference>
<sequence>MEINYKKNDNKDLFRKFNCDSLAEVNNLQNYYPLYNKYFTLNNTNFNSINLQNKFYLNDILEKKSYNKFNGIIVDNCGNKQDKEIFFKFSPLLDPVKYLLGKYENICDKFEKDDLSFNIENLTLMDHLYKLPKFQEINNDNNQEIKNNSLLKLNEENNTSYVDCFFSFLSSKLLNNYNFINGLDFYGSYLGIKNNFLFNIEDDIDILSESEFFLRSKELIYKMDKSCTEMFNIDTRSNKELLKLEDINESVNEIIIDNLNDLNLDELEIYENNYNQKDSLDITEIKNFEMDFSDLKQNKKEYDIKNNKSTNSRSSSTCSSRSSITNSDNDDDDDLSISEEDSSEDEDEVNISINKFPIQVIALESCNNTLDSYIMENKIKDKEWESIILQILFILVTYQKTFKFTHNDLHTNNIVYNNTDKKFIYYKFEGTYYKVPTFGKIYKIIDFGRSIYYFKNNAHISDSFSFDGDAATQYNFEPYFNKNKPRIDPNFSFDLCRLSCSLFDYFVEDITDLKKIKSPIKKLIISWVYDDNNKNILYKSNGQERYPDFKLYKMIARIVNKHIPKDIIKNEIFKDYIISKKKINSGTIVSIDDIPKMYN</sequence>
<dbReference type="InterPro" id="IPR011009">
    <property type="entry name" value="Kinase-like_dom_sf"/>
</dbReference>
<protein>
    <submittedName>
        <fullName evidence="2">Phosphotransferase</fullName>
    </submittedName>
</protein>
<accession>A0A9E8G4D0</accession>
<feature type="compositionally biased region" description="Acidic residues" evidence="1">
    <location>
        <begin position="328"/>
        <end position="348"/>
    </location>
</feature>
<dbReference type="Gene3D" id="1.10.510.10">
    <property type="entry name" value="Transferase(Phosphotransferase) domain 1"/>
    <property type="match status" value="1"/>
</dbReference>
<dbReference type="SUPFAM" id="SSF56112">
    <property type="entry name" value="Protein kinase-like (PK-like)"/>
    <property type="match status" value="1"/>
</dbReference>
<evidence type="ECO:0000313" key="3">
    <source>
        <dbReference type="EMBL" id="UZT29137.1"/>
    </source>
</evidence>
<name>A0A9E8G4D0_9VIRU</name>
<dbReference type="GO" id="GO:0035556">
    <property type="term" value="P:intracellular signal transduction"/>
    <property type="evidence" value="ECO:0007669"/>
    <property type="project" value="TreeGrafter"/>
</dbReference>
<proteinExistence type="predicted"/>
<feature type="region of interest" description="Disordered" evidence="1">
    <location>
        <begin position="303"/>
        <end position="348"/>
    </location>
</feature>
<reference evidence="2" key="1">
    <citation type="submission" date="2022-10" db="EMBL/GenBank/DDBJ databases">
        <title>Genomics discovery of giant fungal viruses from subsurface oceanic crustal fluids.</title>
        <authorList>
            <person name="Bhattacharjee A.S."/>
            <person name="Schulz F."/>
            <person name="Woyke T."/>
            <person name="Orcutt B.N."/>
            <person name="Matinez Martinez J."/>
        </authorList>
    </citation>
    <scope>NUCLEOTIDE SEQUENCE</scope>
    <source>
        <strain evidence="2">VSAG1.JdFR</strain>
        <strain evidence="3">VSAG8.JdFR</strain>
    </source>
</reference>
<dbReference type="PANTHER" id="PTHR24419">
    <property type="entry name" value="INTERLEUKIN-1 RECEPTOR-ASSOCIATED KINASE"/>
    <property type="match status" value="1"/>
</dbReference>
<evidence type="ECO:0000256" key="1">
    <source>
        <dbReference type="SAM" id="MobiDB-lite"/>
    </source>
</evidence>